<comment type="caution">
    <text evidence="1">The sequence shown here is derived from an EMBL/GenBank/DDBJ whole genome shotgun (WGS) entry which is preliminary data.</text>
</comment>
<evidence type="ECO:0000313" key="2">
    <source>
        <dbReference type="Proteomes" id="UP001148629"/>
    </source>
</evidence>
<gene>
    <name evidence="1" type="ORF">NM208_g4026</name>
</gene>
<keyword evidence="2" id="KW-1185">Reference proteome</keyword>
<dbReference type="EMBL" id="JANRMS010000287">
    <property type="protein sequence ID" value="KAJ3542568.1"/>
    <property type="molecule type" value="Genomic_DNA"/>
</dbReference>
<reference evidence="1" key="1">
    <citation type="submission" date="2022-08" db="EMBL/GenBank/DDBJ databases">
        <title>Genome Sequence of Fusarium decemcellulare.</title>
        <authorList>
            <person name="Buettner E."/>
        </authorList>
    </citation>
    <scope>NUCLEOTIDE SEQUENCE</scope>
    <source>
        <strain evidence="1">Babe19</strain>
    </source>
</reference>
<proteinExistence type="predicted"/>
<organism evidence="1 2">
    <name type="scientific">Fusarium decemcellulare</name>
    <dbReference type="NCBI Taxonomy" id="57161"/>
    <lineage>
        <taxon>Eukaryota</taxon>
        <taxon>Fungi</taxon>
        <taxon>Dikarya</taxon>
        <taxon>Ascomycota</taxon>
        <taxon>Pezizomycotina</taxon>
        <taxon>Sordariomycetes</taxon>
        <taxon>Hypocreomycetidae</taxon>
        <taxon>Hypocreales</taxon>
        <taxon>Nectriaceae</taxon>
        <taxon>Fusarium</taxon>
        <taxon>Fusarium decemcellulare species complex</taxon>
    </lineage>
</organism>
<protein>
    <submittedName>
        <fullName evidence="1">Uncharacterized protein</fullName>
    </submittedName>
</protein>
<accession>A0ACC1SMI0</accession>
<sequence>MDYEFSDIQTIWQNQTHMQYESPLITSRGIIATVLLFTDYFGGCLAFVHTGAYIYEVPENNPYSKAPTPLLGAPKEFSVCGALHERANQHASSSRSPQPIHSDGLQPVIMERYKRFVVFCLDPRDIQSFEPRKVCLSIVSGDLNSELSTGHLSMARHMPIRVLDIHQQHSLSIIASPVTQMRCTENADGYDIELPIGTVAFGSFNQLFNPWNSVRVLGVSRLTVECLQLDYDEVYDEGREEQQPEAPKTFGTFLYVGWGVCDEIQRLYCTLAPTTKSEFAILDTDRTKFTDRQYMHDWSVVTWYQ</sequence>
<evidence type="ECO:0000313" key="1">
    <source>
        <dbReference type="EMBL" id="KAJ3542568.1"/>
    </source>
</evidence>
<name>A0ACC1SMI0_9HYPO</name>
<dbReference type="Proteomes" id="UP001148629">
    <property type="component" value="Unassembled WGS sequence"/>
</dbReference>